<accession>A0AAV4PMQ8</accession>
<organism evidence="1 2">
    <name type="scientific">Caerostris extrusa</name>
    <name type="common">Bark spider</name>
    <name type="synonym">Caerostris bankana</name>
    <dbReference type="NCBI Taxonomy" id="172846"/>
    <lineage>
        <taxon>Eukaryota</taxon>
        <taxon>Metazoa</taxon>
        <taxon>Ecdysozoa</taxon>
        <taxon>Arthropoda</taxon>
        <taxon>Chelicerata</taxon>
        <taxon>Arachnida</taxon>
        <taxon>Araneae</taxon>
        <taxon>Araneomorphae</taxon>
        <taxon>Entelegynae</taxon>
        <taxon>Araneoidea</taxon>
        <taxon>Araneidae</taxon>
        <taxon>Caerostris</taxon>
    </lineage>
</organism>
<gene>
    <name evidence="1" type="ORF">CEXT_547001</name>
</gene>
<dbReference type="AlphaFoldDB" id="A0AAV4PMQ8"/>
<reference evidence="1 2" key="1">
    <citation type="submission" date="2021-06" db="EMBL/GenBank/DDBJ databases">
        <title>Caerostris extrusa draft genome.</title>
        <authorList>
            <person name="Kono N."/>
            <person name="Arakawa K."/>
        </authorList>
    </citation>
    <scope>NUCLEOTIDE SEQUENCE [LARGE SCALE GENOMIC DNA]</scope>
</reference>
<comment type="caution">
    <text evidence="1">The sequence shown here is derived from an EMBL/GenBank/DDBJ whole genome shotgun (WGS) entry which is preliminary data.</text>
</comment>
<proteinExistence type="predicted"/>
<evidence type="ECO:0000313" key="2">
    <source>
        <dbReference type="Proteomes" id="UP001054945"/>
    </source>
</evidence>
<evidence type="ECO:0008006" key="3">
    <source>
        <dbReference type="Google" id="ProtNLM"/>
    </source>
</evidence>
<sequence length="78" mass="8419">MEEVICINCNTKGHVASLCGYSAFPKLQPKEGQAIAFSNTSLPLNLVSQMVAVTIVQIVHGIAPTKELLLLHFSNLIL</sequence>
<protein>
    <recommendedName>
        <fullName evidence="3">CCHC-type domain-containing protein</fullName>
    </recommendedName>
</protein>
<dbReference type="EMBL" id="BPLR01004781">
    <property type="protein sequence ID" value="GIX97446.1"/>
    <property type="molecule type" value="Genomic_DNA"/>
</dbReference>
<evidence type="ECO:0000313" key="1">
    <source>
        <dbReference type="EMBL" id="GIX97446.1"/>
    </source>
</evidence>
<name>A0AAV4PMQ8_CAEEX</name>
<keyword evidence="2" id="KW-1185">Reference proteome</keyword>
<dbReference type="Proteomes" id="UP001054945">
    <property type="component" value="Unassembled WGS sequence"/>
</dbReference>